<organism evidence="2 3">
    <name type="scientific">Oceanobacillus luteolus</name>
    <dbReference type="NCBI Taxonomy" id="1274358"/>
    <lineage>
        <taxon>Bacteria</taxon>
        <taxon>Bacillati</taxon>
        <taxon>Bacillota</taxon>
        <taxon>Bacilli</taxon>
        <taxon>Bacillales</taxon>
        <taxon>Bacillaceae</taxon>
        <taxon>Oceanobacillus</taxon>
    </lineage>
</organism>
<evidence type="ECO:0000256" key="1">
    <source>
        <dbReference type="SAM" id="Phobius"/>
    </source>
</evidence>
<feature type="transmembrane region" description="Helical" evidence="1">
    <location>
        <begin position="40"/>
        <end position="61"/>
    </location>
</feature>
<accession>A0ABW4HVJ0</accession>
<evidence type="ECO:0000313" key="3">
    <source>
        <dbReference type="Proteomes" id="UP001597221"/>
    </source>
</evidence>
<feature type="transmembrane region" description="Helical" evidence="1">
    <location>
        <begin position="129"/>
        <end position="151"/>
    </location>
</feature>
<keyword evidence="1" id="KW-0812">Transmembrane</keyword>
<protein>
    <recommendedName>
        <fullName evidence="4">Integral membrane protein</fullName>
    </recommendedName>
</protein>
<keyword evidence="1" id="KW-0472">Membrane</keyword>
<feature type="transmembrane region" description="Helical" evidence="1">
    <location>
        <begin position="183"/>
        <end position="201"/>
    </location>
</feature>
<keyword evidence="1" id="KW-1133">Transmembrane helix</keyword>
<evidence type="ECO:0008006" key="4">
    <source>
        <dbReference type="Google" id="ProtNLM"/>
    </source>
</evidence>
<comment type="caution">
    <text evidence="2">The sequence shown here is derived from an EMBL/GenBank/DDBJ whole genome shotgun (WGS) entry which is preliminary data.</text>
</comment>
<name>A0ABW4HVJ0_9BACI</name>
<feature type="transmembrane region" description="Helical" evidence="1">
    <location>
        <begin position="12"/>
        <end position="33"/>
    </location>
</feature>
<sequence>MNFLLDYQWEIFILAEILSIVSLLLFGVVRYLFRKRKMSLLFLFLFLVLLILEAALALVIYRETGEISTFQIVIMIFVVYACTFGINDFKKLDRWMKMKIGQWRGVDLLTEKDRRIMARQKDPKYIAKVNRYSAMIHLLIFVVVQAVFWSYGLNGFDEAMNYITDLSWIGTENYQDTPYPNDVIYGISMIWVLVFIIDFIYSWSYKIFPSK</sequence>
<feature type="transmembrane region" description="Helical" evidence="1">
    <location>
        <begin position="67"/>
        <end position="89"/>
    </location>
</feature>
<evidence type="ECO:0000313" key="2">
    <source>
        <dbReference type="EMBL" id="MFD1609658.1"/>
    </source>
</evidence>
<dbReference type="Proteomes" id="UP001597221">
    <property type="component" value="Unassembled WGS sequence"/>
</dbReference>
<proteinExistence type="predicted"/>
<gene>
    <name evidence="2" type="ORF">ACFSBH_18730</name>
</gene>
<dbReference type="RefSeq" id="WP_379599075.1">
    <property type="nucleotide sequence ID" value="NZ_JBHUDE010000161.1"/>
</dbReference>
<keyword evidence="3" id="KW-1185">Reference proteome</keyword>
<reference evidence="3" key="1">
    <citation type="journal article" date="2019" name="Int. J. Syst. Evol. Microbiol.">
        <title>The Global Catalogue of Microorganisms (GCM) 10K type strain sequencing project: providing services to taxonomists for standard genome sequencing and annotation.</title>
        <authorList>
            <consortium name="The Broad Institute Genomics Platform"/>
            <consortium name="The Broad Institute Genome Sequencing Center for Infectious Disease"/>
            <person name="Wu L."/>
            <person name="Ma J."/>
        </authorList>
    </citation>
    <scope>NUCLEOTIDE SEQUENCE [LARGE SCALE GENOMIC DNA]</scope>
    <source>
        <strain evidence="3">CGMCC 1.12376</strain>
    </source>
</reference>
<dbReference type="EMBL" id="JBHUDE010000161">
    <property type="protein sequence ID" value="MFD1609658.1"/>
    <property type="molecule type" value="Genomic_DNA"/>
</dbReference>